<dbReference type="GO" id="GO:0001736">
    <property type="term" value="P:establishment of planar polarity"/>
    <property type="evidence" value="ECO:0007669"/>
    <property type="project" value="InterPro"/>
</dbReference>
<sequence>APGGRLTRGRDNYLFSYVQLDEGAGVLVAPTDLQLLEQHSVLQAQLLDNFAVASQKIRILLTSPVGDKAEKSVFCSQADAADTNILEAGTLFTCSVKSSQDKRQVSSLQYWVVGRRLLSPRAVLLFVC</sequence>
<dbReference type="PANTHER" id="PTHR21082">
    <property type="entry name" value="PROTEIN INTURNED"/>
    <property type="match status" value="1"/>
</dbReference>
<accession>A0A3S1BFP3</accession>
<evidence type="ECO:0000313" key="1">
    <source>
        <dbReference type="EMBL" id="RUS87239.1"/>
    </source>
</evidence>
<evidence type="ECO:0000313" key="2">
    <source>
        <dbReference type="Proteomes" id="UP000271974"/>
    </source>
</evidence>
<dbReference type="AlphaFoldDB" id="A0A3S1BFP3"/>
<dbReference type="InterPro" id="IPR039151">
    <property type="entry name" value="INTU"/>
</dbReference>
<dbReference type="PANTHER" id="PTHR21082:SF4">
    <property type="entry name" value="PROTEIN INTURNED"/>
    <property type="match status" value="1"/>
</dbReference>
<name>A0A3S1BFP3_ELYCH</name>
<protein>
    <submittedName>
        <fullName evidence="1">Uncharacterized protein</fullName>
    </submittedName>
</protein>
<reference evidence="1 2" key="1">
    <citation type="submission" date="2019-01" db="EMBL/GenBank/DDBJ databases">
        <title>A draft genome assembly of the solar-powered sea slug Elysia chlorotica.</title>
        <authorList>
            <person name="Cai H."/>
            <person name="Li Q."/>
            <person name="Fang X."/>
            <person name="Li J."/>
            <person name="Curtis N.E."/>
            <person name="Altenburger A."/>
            <person name="Shibata T."/>
            <person name="Feng M."/>
            <person name="Maeda T."/>
            <person name="Schwartz J.A."/>
            <person name="Shigenobu S."/>
            <person name="Lundholm N."/>
            <person name="Nishiyama T."/>
            <person name="Yang H."/>
            <person name="Hasebe M."/>
            <person name="Li S."/>
            <person name="Pierce S.K."/>
            <person name="Wang J."/>
        </authorList>
    </citation>
    <scope>NUCLEOTIDE SEQUENCE [LARGE SCALE GENOMIC DNA]</scope>
    <source>
        <strain evidence="1">EC2010</strain>
        <tissue evidence="1">Whole organism of an adult</tissue>
    </source>
</reference>
<dbReference type="Proteomes" id="UP000271974">
    <property type="component" value="Unassembled WGS sequence"/>
</dbReference>
<dbReference type="GO" id="GO:0060271">
    <property type="term" value="P:cilium assembly"/>
    <property type="evidence" value="ECO:0007669"/>
    <property type="project" value="InterPro"/>
</dbReference>
<keyword evidence="2" id="KW-1185">Reference proteome</keyword>
<gene>
    <name evidence="1" type="ORF">EGW08_004991</name>
</gene>
<comment type="caution">
    <text evidence="1">The sequence shown here is derived from an EMBL/GenBank/DDBJ whole genome shotgun (WGS) entry which is preliminary data.</text>
</comment>
<dbReference type="OrthoDB" id="10038586at2759"/>
<dbReference type="GO" id="GO:0005737">
    <property type="term" value="C:cytoplasm"/>
    <property type="evidence" value="ECO:0007669"/>
    <property type="project" value="TreeGrafter"/>
</dbReference>
<dbReference type="STRING" id="188477.A0A3S1BFP3"/>
<dbReference type="GO" id="GO:0007399">
    <property type="term" value="P:nervous system development"/>
    <property type="evidence" value="ECO:0007669"/>
    <property type="project" value="TreeGrafter"/>
</dbReference>
<dbReference type="EMBL" id="RQTK01000116">
    <property type="protein sequence ID" value="RUS87239.1"/>
    <property type="molecule type" value="Genomic_DNA"/>
</dbReference>
<dbReference type="GO" id="GO:0005929">
    <property type="term" value="C:cilium"/>
    <property type="evidence" value="ECO:0007669"/>
    <property type="project" value="TreeGrafter"/>
</dbReference>
<proteinExistence type="predicted"/>
<feature type="non-terminal residue" evidence="1">
    <location>
        <position position="1"/>
    </location>
</feature>
<feature type="non-terminal residue" evidence="1">
    <location>
        <position position="128"/>
    </location>
</feature>
<organism evidence="1 2">
    <name type="scientific">Elysia chlorotica</name>
    <name type="common">Eastern emerald elysia</name>
    <name type="synonym">Sea slug</name>
    <dbReference type="NCBI Taxonomy" id="188477"/>
    <lineage>
        <taxon>Eukaryota</taxon>
        <taxon>Metazoa</taxon>
        <taxon>Spiralia</taxon>
        <taxon>Lophotrochozoa</taxon>
        <taxon>Mollusca</taxon>
        <taxon>Gastropoda</taxon>
        <taxon>Heterobranchia</taxon>
        <taxon>Euthyneura</taxon>
        <taxon>Panpulmonata</taxon>
        <taxon>Sacoglossa</taxon>
        <taxon>Placobranchoidea</taxon>
        <taxon>Plakobranchidae</taxon>
        <taxon>Elysia</taxon>
    </lineage>
</organism>